<evidence type="ECO:0000259" key="5">
    <source>
        <dbReference type="PROSITE" id="PS50995"/>
    </source>
</evidence>
<name>A0A0J9BY55_9FIRM</name>
<dbReference type="PANTHER" id="PTHR42756">
    <property type="entry name" value="TRANSCRIPTIONAL REGULATOR, MARR"/>
    <property type="match status" value="1"/>
</dbReference>
<dbReference type="InterPro" id="IPR036390">
    <property type="entry name" value="WH_DNA-bd_sf"/>
</dbReference>
<evidence type="ECO:0000313" key="7">
    <source>
        <dbReference type="Proteomes" id="UP000037392"/>
    </source>
</evidence>
<keyword evidence="1" id="KW-0805">Transcription regulation</keyword>
<dbReference type="AlphaFoldDB" id="A0A0J9BY55"/>
<gene>
    <name evidence="6" type="ORF">HMPREF9470_03408</name>
</gene>
<feature type="domain" description="HTH marR-type" evidence="5">
    <location>
        <begin position="53"/>
        <end position="186"/>
    </location>
</feature>
<feature type="region of interest" description="Disordered" evidence="4">
    <location>
        <begin position="224"/>
        <end position="283"/>
    </location>
</feature>
<reference evidence="6 7" key="1">
    <citation type="submission" date="2011-04" db="EMBL/GenBank/DDBJ databases">
        <title>The Genome Sequence of Clostridium citroniae WAL-19142.</title>
        <authorList>
            <consortium name="The Broad Institute Genome Sequencing Platform"/>
            <person name="Earl A."/>
            <person name="Ward D."/>
            <person name="Feldgarden M."/>
            <person name="Gevers D."/>
            <person name="Warren Y.A."/>
            <person name="Tyrrell K.L."/>
            <person name="Citron D.M."/>
            <person name="Goldstein E.J."/>
            <person name="Daigneault M."/>
            <person name="Allen-Vercoe E."/>
            <person name="Young S.K."/>
            <person name="Zeng Q."/>
            <person name="Gargeya S."/>
            <person name="Fitzgerald M."/>
            <person name="Haas B."/>
            <person name="Abouelleil A."/>
            <person name="Alvarado L."/>
            <person name="Arachchi H.M."/>
            <person name="Berlin A."/>
            <person name="Brown A."/>
            <person name="Chapman S.B."/>
            <person name="Chen Z."/>
            <person name="Dunbar C."/>
            <person name="Freedman E."/>
            <person name="Gearin G."/>
            <person name="Gellesch M."/>
            <person name="Goldberg J."/>
            <person name="Griggs A."/>
            <person name="Gujja S."/>
            <person name="Heilman E.R."/>
            <person name="Heiman D."/>
            <person name="Howarth C."/>
            <person name="Larson L."/>
            <person name="Lui A."/>
            <person name="MacDonald P.J."/>
            <person name="Mehta T."/>
            <person name="Montmayeur A."/>
            <person name="Murphy C."/>
            <person name="Neiman D."/>
            <person name="Pearson M."/>
            <person name="Priest M."/>
            <person name="Roberts A."/>
            <person name="Saif S."/>
            <person name="Shea T."/>
            <person name="Shenoy N."/>
            <person name="Sisk P."/>
            <person name="Stolte C."/>
            <person name="Sykes S."/>
            <person name="White J."/>
            <person name="Yandava C."/>
            <person name="Wortman J."/>
            <person name="Nusbaum C."/>
            <person name="Birren B."/>
        </authorList>
    </citation>
    <scope>NUCLEOTIDE SEQUENCE [LARGE SCALE GENOMIC DNA]</scope>
    <source>
        <strain evidence="6 7">WAL-19142</strain>
    </source>
</reference>
<feature type="region of interest" description="Disordered" evidence="4">
    <location>
        <begin position="1"/>
        <end position="48"/>
    </location>
</feature>
<evidence type="ECO:0000313" key="6">
    <source>
        <dbReference type="EMBL" id="KMW17927.1"/>
    </source>
</evidence>
<keyword evidence="2" id="KW-0238">DNA-binding</keyword>
<dbReference type="PATRIC" id="fig|742734.4.peg.3654"/>
<dbReference type="InterPro" id="IPR036388">
    <property type="entry name" value="WH-like_DNA-bd_sf"/>
</dbReference>
<dbReference type="OrthoDB" id="3254893at2"/>
<feature type="compositionally biased region" description="Low complexity" evidence="4">
    <location>
        <begin position="7"/>
        <end position="42"/>
    </location>
</feature>
<dbReference type="InterPro" id="IPR000835">
    <property type="entry name" value="HTH_MarR-typ"/>
</dbReference>
<dbReference type="InterPro" id="IPR023187">
    <property type="entry name" value="Tscrpt_reg_MarR-type_CS"/>
</dbReference>
<evidence type="ECO:0000256" key="1">
    <source>
        <dbReference type="ARBA" id="ARBA00023015"/>
    </source>
</evidence>
<evidence type="ECO:0000256" key="4">
    <source>
        <dbReference type="SAM" id="MobiDB-lite"/>
    </source>
</evidence>
<sequence>MEKNNMEENNMEQNNANQNNTEQNNTEQNGGNQDNANQNTTAHSGMEQENKHLSEHFFHIGMLLHRYQTEAARENGPMGSPYKGQGRILAILKLKPEISHRELSYLLGISTQSMSELLRKLESKGYVKRVPSEQDRRSMNIVLTEEGKKAVDQAGGLDDRDTERLFDCFSEEEKEQFKQYLERLEQAIIGQLDPEHAKEYTFERMKEMHDYILAQNPRERVRSHHHAHGMGMDGSPRGERATRGERQEGPFHGEGPQGPFCGGFGRGPANDEDEFRRRFGRRR</sequence>
<dbReference type="PRINTS" id="PR00598">
    <property type="entry name" value="HTHMARR"/>
</dbReference>
<comment type="caution">
    <text evidence="6">The sequence shown here is derived from an EMBL/GenBank/DDBJ whole genome shotgun (WGS) entry which is preliminary data.</text>
</comment>
<protein>
    <recommendedName>
        <fullName evidence="5">HTH marR-type domain-containing protein</fullName>
    </recommendedName>
</protein>
<dbReference type="RefSeq" id="WP_048930286.1">
    <property type="nucleotide sequence ID" value="NZ_KQ235879.1"/>
</dbReference>
<dbReference type="GO" id="GO:0003677">
    <property type="term" value="F:DNA binding"/>
    <property type="evidence" value="ECO:0007669"/>
    <property type="project" value="UniProtKB-KW"/>
</dbReference>
<evidence type="ECO:0000256" key="3">
    <source>
        <dbReference type="ARBA" id="ARBA00023163"/>
    </source>
</evidence>
<dbReference type="EMBL" id="ADLK01000025">
    <property type="protein sequence ID" value="KMW17927.1"/>
    <property type="molecule type" value="Genomic_DNA"/>
</dbReference>
<feature type="compositionally biased region" description="Basic and acidic residues" evidence="4">
    <location>
        <begin position="236"/>
        <end position="251"/>
    </location>
</feature>
<dbReference type="SUPFAM" id="SSF46785">
    <property type="entry name" value="Winged helix' DNA-binding domain"/>
    <property type="match status" value="1"/>
</dbReference>
<dbReference type="Proteomes" id="UP000037392">
    <property type="component" value="Unassembled WGS sequence"/>
</dbReference>
<dbReference type="Gene3D" id="1.10.10.10">
    <property type="entry name" value="Winged helix-like DNA-binding domain superfamily/Winged helix DNA-binding domain"/>
    <property type="match status" value="1"/>
</dbReference>
<dbReference type="PROSITE" id="PS50995">
    <property type="entry name" value="HTH_MARR_2"/>
    <property type="match status" value="1"/>
</dbReference>
<organism evidence="6 7">
    <name type="scientific">[Clostridium] citroniae WAL-19142</name>
    <dbReference type="NCBI Taxonomy" id="742734"/>
    <lineage>
        <taxon>Bacteria</taxon>
        <taxon>Bacillati</taxon>
        <taxon>Bacillota</taxon>
        <taxon>Clostridia</taxon>
        <taxon>Lachnospirales</taxon>
        <taxon>Lachnospiraceae</taxon>
        <taxon>Enterocloster</taxon>
    </lineage>
</organism>
<dbReference type="GO" id="GO:0003700">
    <property type="term" value="F:DNA-binding transcription factor activity"/>
    <property type="evidence" value="ECO:0007669"/>
    <property type="project" value="InterPro"/>
</dbReference>
<proteinExistence type="predicted"/>
<dbReference type="PANTHER" id="PTHR42756:SF1">
    <property type="entry name" value="TRANSCRIPTIONAL REPRESSOR OF EMRAB OPERON"/>
    <property type="match status" value="1"/>
</dbReference>
<accession>A0A0J9BY55</accession>
<dbReference type="Pfam" id="PF01047">
    <property type="entry name" value="MarR"/>
    <property type="match status" value="1"/>
</dbReference>
<dbReference type="SMART" id="SM00347">
    <property type="entry name" value="HTH_MARR"/>
    <property type="match status" value="1"/>
</dbReference>
<keyword evidence="3" id="KW-0804">Transcription</keyword>
<evidence type="ECO:0000256" key="2">
    <source>
        <dbReference type="ARBA" id="ARBA00023125"/>
    </source>
</evidence>
<dbReference type="GeneID" id="93165575"/>
<dbReference type="PROSITE" id="PS01117">
    <property type="entry name" value="HTH_MARR_1"/>
    <property type="match status" value="1"/>
</dbReference>